<dbReference type="eggNOG" id="COG1302">
    <property type="taxonomic scope" value="Bacteria"/>
</dbReference>
<dbReference type="Pfam" id="PF03780">
    <property type="entry name" value="Asp23"/>
    <property type="match status" value="1"/>
</dbReference>
<dbReference type="EMBL" id="CAVN010000095">
    <property type="protein sequence ID" value="CDF58210.1"/>
    <property type="molecule type" value="Genomic_DNA"/>
</dbReference>
<organism evidence="2 3">
    <name type="scientific">Thermobrachium celere DSM 8682</name>
    <dbReference type="NCBI Taxonomy" id="941824"/>
    <lineage>
        <taxon>Bacteria</taxon>
        <taxon>Bacillati</taxon>
        <taxon>Bacillota</taxon>
        <taxon>Clostridia</taxon>
        <taxon>Eubacteriales</taxon>
        <taxon>Clostridiaceae</taxon>
        <taxon>Thermobrachium</taxon>
    </lineage>
</organism>
<evidence type="ECO:0000313" key="2">
    <source>
        <dbReference type="EMBL" id="CDF58210.1"/>
    </source>
</evidence>
<gene>
    <name evidence="2" type="ORF">TCEL_00256</name>
</gene>
<evidence type="ECO:0000256" key="1">
    <source>
        <dbReference type="ARBA" id="ARBA00005721"/>
    </source>
</evidence>
<comment type="similarity">
    <text evidence="1">Belongs to the asp23 family.</text>
</comment>
<dbReference type="RefSeq" id="WP_018662082.1">
    <property type="nucleotide sequence ID" value="NZ_HF952018.1"/>
</dbReference>
<dbReference type="HOGENOM" id="CLU_113198_4_2_9"/>
<evidence type="ECO:0000313" key="3">
    <source>
        <dbReference type="Proteomes" id="UP000014923"/>
    </source>
</evidence>
<accession>R7RSI1</accession>
<proteinExistence type="inferred from homology"/>
<sequence>MADNTIYTNGIGEVLIAPEVVSIIASIAATEVKGVAGMYGGFTEEFVEKFGVKSSNKGIKVQINEDKEVVIDLNLIIEYGVRIPDVAFEVQQNVKRSVETMTGLRVVDVNIHVQGINMPKESKEEEKRNK</sequence>
<reference evidence="2" key="1">
    <citation type="submission" date="2013-03" db="EMBL/GenBank/DDBJ databases">
        <title>Draft genome sequence of the hydrogen-ethanol-producing anaerobic alkalithermophilic Caloramator celere.</title>
        <authorList>
            <person name="Ciranna A."/>
            <person name="Larjo A."/>
            <person name="Kivisto A."/>
            <person name="Santala V."/>
            <person name="Roos C."/>
            <person name="Karp M."/>
        </authorList>
    </citation>
    <scope>NUCLEOTIDE SEQUENCE [LARGE SCALE GENOMIC DNA]</scope>
    <source>
        <strain evidence="2">DSM 8682</strain>
    </source>
</reference>
<keyword evidence="3" id="KW-1185">Reference proteome</keyword>
<dbReference type="PANTHER" id="PTHR34297">
    <property type="entry name" value="HYPOTHETICAL CYTOSOLIC PROTEIN-RELATED"/>
    <property type="match status" value="1"/>
</dbReference>
<dbReference type="AlphaFoldDB" id="R7RSI1"/>
<dbReference type="InterPro" id="IPR005531">
    <property type="entry name" value="Asp23"/>
</dbReference>
<protein>
    <submittedName>
        <fullName evidence="2">Alkaline shock protein</fullName>
    </submittedName>
</protein>
<dbReference type="Proteomes" id="UP000014923">
    <property type="component" value="Unassembled WGS sequence"/>
</dbReference>
<name>R7RSI1_9CLOT</name>
<comment type="caution">
    <text evidence="2">The sequence shown here is derived from an EMBL/GenBank/DDBJ whole genome shotgun (WGS) entry which is preliminary data.</text>
</comment>
<dbReference type="OrthoDB" id="9793465at2"/>